<organism evidence="1 2">
    <name type="scientific">Ascodesmis nigricans</name>
    <dbReference type="NCBI Taxonomy" id="341454"/>
    <lineage>
        <taxon>Eukaryota</taxon>
        <taxon>Fungi</taxon>
        <taxon>Dikarya</taxon>
        <taxon>Ascomycota</taxon>
        <taxon>Pezizomycotina</taxon>
        <taxon>Pezizomycetes</taxon>
        <taxon>Pezizales</taxon>
        <taxon>Ascodesmidaceae</taxon>
        <taxon>Ascodesmis</taxon>
    </lineage>
</organism>
<dbReference type="InParanoid" id="A0A4S2MUF5"/>
<accession>A0A4S2MUF5</accession>
<protein>
    <submittedName>
        <fullName evidence="1">Uncharacterized protein</fullName>
    </submittedName>
</protein>
<dbReference type="Proteomes" id="UP000298138">
    <property type="component" value="Unassembled WGS sequence"/>
</dbReference>
<dbReference type="OrthoDB" id="4149149at2759"/>
<dbReference type="EMBL" id="ML220126">
    <property type="protein sequence ID" value="TGZ80116.1"/>
    <property type="molecule type" value="Genomic_DNA"/>
</dbReference>
<name>A0A4S2MUF5_9PEZI</name>
<evidence type="ECO:0000313" key="1">
    <source>
        <dbReference type="EMBL" id="TGZ80116.1"/>
    </source>
</evidence>
<gene>
    <name evidence="1" type="ORF">EX30DRAFT_364667</name>
</gene>
<evidence type="ECO:0000313" key="2">
    <source>
        <dbReference type="Proteomes" id="UP000298138"/>
    </source>
</evidence>
<keyword evidence="2" id="KW-1185">Reference proteome</keyword>
<sequence>MAPISDRQQVDELILDYLLWYCAETLIYEHSLLLDEGPQDCIQSALTKSDSVIKMTYLFYADFLRAHSIPTPLTIRRRLKLCRFVCSYFRRLDITDLPSVFARKPGEAAPHITARAITWLRRRGQTSVFPPGTTIPSFTPSTTEPRNTAREEVLFGRNLRKRHINGTLTLRDALFEFMLLSAFESALDAEVNEQWIELAVQFMLHAVLEAYHPSSESSPNHGVEIVNECFSYGFMPLIIPITDNGDDDTETTPQEIILNDMYGGLSSTSSVSIGEILETRRNAVLSELIPPYGGDGDTHLRKLVEKYPRDEFEKMLMEFLIGVRGNQDRPVLAQLEGNRLAGYSDEEVKGLLTALGMVTEVEG</sequence>
<reference evidence="1 2" key="1">
    <citation type="submission" date="2019-04" db="EMBL/GenBank/DDBJ databases">
        <title>Comparative genomics and transcriptomics to analyze fruiting body development in filamentous ascomycetes.</title>
        <authorList>
            <consortium name="DOE Joint Genome Institute"/>
            <person name="Lutkenhaus R."/>
            <person name="Traeger S."/>
            <person name="Breuer J."/>
            <person name="Kuo A."/>
            <person name="Lipzen A."/>
            <person name="Pangilinan J."/>
            <person name="Dilworth D."/>
            <person name="Sandor L."/>
            <person name="Poggeler S."/>
            <person name="Barry K."/>
            <person name="Grigoriev I.V."/>
            <person name="Nowrousian M."/>
        </authorList>
    </citation>
    <scope>NUCLEOTIDE SEQUENCE [LARGE SCALE GENOMIC DNA]</scope>
    <source>
        <strain evidence="1 2">CBS 389.68</strain>
    </source>
</reference>
<dbReference type="AlphaFoldDB" id="A0A4S2MUF5"/>
<proteinExistence type="predicted"/>